<accession>A0A6M4JE80</accession>
<dbReference type="InterPro" id="IPR039422">
    <property type="entry name" value="MarR/SlyA-like"/>
</dbReference>
<dbReference type="InterPro" id="IPR011991">
    <property type="entry name" value="ArsR-like_HTH"/>
</dbReference>
<organism evidence="3">
    <name type="scientific">Bacillus subtilis (strain 168)</name>
    <dbReference type="NCBI Taxonomy" id="224308"/>
    <lineage>
        <taxon>Bacteria</taxon>
        <taxon>Bacillati</taxon>
        <taxon>Bacillota</taxon>
        <taxon>Bacilli</taxon>
        <taxon>Bacillales</taxon>
        <taxon>Bacillaceae</taxon>
        <taxon>Bacillus</taxon>
    </lineage>
</organism>
<dbReference type="InterPro" id="IPR036390">
    <property type="entry name" value="WH_DNA-bd_sf"/>
</dbReference>
<dbReference type="AlphaFoldDB" id="A0A6M4JE80"/>
<keyword evidence="1" id="KW-0238">DNA-binding</keyword>
<name>A0A6M4JE80_BACSU</name>
<evidence type="ECO:0000313" key="3">
    <source>
        <dbReference type="EMBL" id="QJP87368.1"/>
    </source>
</evidence>
<dbReference type="Gene3D" id="1.10.10.10">
    <property type="entry name" value="Winged helix-like DNA-binding domain superfamily/Winged helix DNA-binding domain"/>
    <property type="match status" value="1"/>
</dbReference>
<protein>
    <submittedName>
        <fullName evidence="3">MarR family transcriptional regulator</fullName>
    </submittedName>
</protein>
<dbReference type="SMART" id="SM00347">
    <property type="entry name" value="HTH_MARR"/>
    <property type="match status" value="1"/>
</dbReference>
<evidence type="ECO:0000256" key="1">
    <source>
        <dbReference type="ARBA" id="ARBA00023125"/>
    </source>
</evidence>
<dbReference type="PROSITE" id="PS50995">
    <property type="entry name" value="HTH_MARR_2"/>
    <property type="match status" value="1"/>
</dbReference>
<reference evidence="3" key="1">
    <citation type="submission" date="2020-04" db="EMBL/GenBank/DDBJ databases">
        <title>Phage recombination drives evolution of spore-forming Bacilli.</title>
        <authorList>
            <person name="Dragos A."/>
            <person name="Kovacs A.T."/>
        </authorList>
    </citation>
    <scope>NUCLEOTIDE SEQUENCE</scope>
    <source>
        <strain evidence="3">168</strain>
    </source>
</reference>
<dbReference type="InterPro" id="IPR000835">
    <property type="entry name" value="HTH_MarR-typ"/>
</dbReference>
<dbReference type="RefSeq" id="WP_003244538.1">
    <property type="nucleotide sequence ID" value="NC_000964.3"/>
</dbReference>
<gene>
    <name evidence="3" type="ORF">HIR78_04670</name>
</gene>
<dbReference type="Pfam" id="PF01047">
    <property type="entry name" value="MarR"/>
    <property type="match status" value="1"/>
</dbReference>
<dbReference type="GO" id="GO:0003700">
    <property type="term" value="F:DNA-binding transcription factor activity"/>
    <property type="evidence" value="ECO:0007669"/>
    <property type="project" value="InterPro"/>
</dbReference>
<feature type="domain" description="HTH marR-type" evidence="2">
    <location>
        <begin position="20"/>
        <end position="152"/>
    </location>
</feature>
<dbReference type="InterPro" id="IPR036388">
    <property type="entry name" value="WH-like_DNA-bd_sf"/>
</dbReference>
<dbReference type="GO" id="GO:0003677">
    <property type="term" value="F:DNA binding"/>
    <property type="evidence" value="ECO:0007669"/>
    <property type="project" value="UniProtKB-KW"/>
</dbReference>
<dbReference type="EMBL" id="CP052842">
    <property type="protein sequence ID" value="QJP87368.1"/>
    <property type="molecule type" value="Genomic_DNA"/>
</dbReference>
<evidence type="ECO:0000259" key="2">
    <source>
        <dbReference type="PROSITE" id="PS50995"/>
    </source>
</evidence>
<dbReference type="PANTHER" id="PTHR33164">
    <property type="entry name" value="TRANSCRIPTIONAL REGULATOR, MARR FAMILY"/>
    <property type="match status" value="1"/>
</dbReference>
<dbReference type="OrthoDB" id="327696at2"/>
<dbReference type="SUPFAM" id="SSF46785">
    <property type="entry name" value="Winged helix' DNA-binding domain"/>
    <property type="match status" value="1"/>
</dbReference>
<dbReference type="SMR" id="A0A6M4JE80"/>
<proteinExistence type="predicted"/>
<dbReference type="PANTHER" id="PTHR33164:SF99">
    <property type="entry name" value="MARR FAMILY REGULATORY PROTEIN"/>
    <property type="match status" value="1"/>
</dbReference>
<sequence length="160" mass="18211">MEYNLHDTTVLNENILSSEEREIWVLYMKVLTSAGLGDVSEWMKLDMSMPQMKVLMLLNNHGTLKVSDIAEKMGASLSNTTGLLDRLEKSGFVKRSHSEEDRRSVVVQLTENAKKIFRGLYEKGHLKLKRSLELLSPEEKQAVYEGLSILSRALENAKKE</sequence>
<dbReference type="CDD" id="cd00090">
    <property type="entry name" value="HTH_ARSR"/>
    <property type="match status" value="1"/>
</dbReference>
<dbReference type="KEGG" id="bsu:BSU08410"/>
<dbReference type="PRINTS" id="PR00598">
    <property type="entry name" value="HTHMARR"/>
</dbReference>